<keyword evidence="5" id="KW-0677">Repeat</keyword>
<comment type="subcellular location">
    <subcellularLocation>
        <location evidence="1">Nucleus</location>
        <location evidence="1">Nucleolus</location>
    </subcellularLocation>
</comment>
<proteinExistence type="predicted"/>
<evidence type="ECO:0000256" key="2">
    <source>
        <dbReference type="ARBA" id="ARBA00022517"/>
    </source>
</evidence>
<dbReference type="GO" id="GO:0006364">
    <property type="term" value="P:rRNA processing"/>
    <property type="evidence" value="ECO:0007669"/>
    <property type="project" value="UniProtKB-KW"/>
</dbReference>
<gene>
    <name evidence="10" type="ORF">AJ79_01679</name>
</gene>
<name>A0A2B7Y6B1_9EURO</name>
<dbReference type="Proteomes" id="UP000223968">
    <property type="component" value="Unassembled WGS sequence"/>
</dbReference>
<feature type="region of interest" description="Disordered" evidence="9">
    <location>
        <begin position="486"/>
        <end position="506"/>
    </location>
</feature>
<evidence type="ECO:0000256" key="8">
    <source>
        <dbReference type="PROSITE-ProRule" id="PRU00221"/>
    </source>
</evidence>
<dbReference type="InterPro" id="IPR001680">
    <property type="entry name" value="WD40_rpt"/>
</dbReference>
<comment type="caution">
    <text evidence="10">The sequence shown here is derived from an EMBL/GenBank/DDBJ whole genome shotgun (WGS) entry which is preliminary data.</text>
</comment>
<dbReference type="InterPro" id="IPR015943">
    <property type="entry name" value="WD40/YVTN_repeat-like_dom_sf"/>
</dbReference>
<dbReference type="InterPro" id="IPR053826">
    <property type="entry name" value="WDR75"/>
</dbReference>
<dbReference type="AlphaFoldDB" id="A0A2B7Y6B1"/>
<evidence type="ECO:0000256" key="1">
    <source>
        <dbReference type="ARBA" id="ARBA00004604"/>
    </source>
</evidence>
<feature type="compositionally biased region" description="Polar residues" evidence="9">
    <location>
        <begin position="99"/>
        <end position="108"/>
    </location>
</feature>
<dbReference type="EMBL" id="PDNB01000016">
    <property type="protein sequence ID" value="PGH16573.1"/>
    <property type="molecule type" value="Genomic_DNA"/>
</dbReference>
<dbReference type="STRING" id="1447875.A0A2B7Y6B1"/>
<dbReference type="SMART" id="SM00320">
    <property type="entry name" value="WD40"/>
    <property type="match status" value="3"/>
</dbReference>
<evidence type="ECO:0000256" key="6">
    <source>
        <dbReference type="ARBA" id="ARBA00023163"/>
    </source>
</evidence>
<protein>
    <submittedName>
        <fullName evidence="10">Uncharacterized protein</fullName>
    </submittedName>
</protein>
<dbReference type="GO" id="GO:0032040">
    <property type="term" value="C:small-subunit processome"/>
    <property type="evidence" value="ECO:0007669"/>
    <property type="project" value="InterPro"/>
</dbReference>
<evidence type="ECO:0000313" key="10">
    <source>
        <dbReference type="EMBL" id="PGH16573.1"/>
    </source>
</evidence>
<keyword evidence="4 8" id="KW-0853">WD repeat</keyword>
<dbReference type="GO" id="GO:0045943">
    <property type="term" value="P:positive regulation of transcription by RNA polymerase I"/>
    <property type="evidence" value="ECO:0007669"/>
    <property type="project" value="InterPro"/>
</dbReference>
<dbReference type="PANTHER" id="PTHR44215:SF1">
    <property type="entry name" value="WD REPEAT-CONTAINING PROTEIN 75"/>
    <property type="match status" value="1"/>
</dbReference>
<dbReference type="OrthoDB" id="4096at2759"/>
<keyword evidence="2" id="KW-0690">Ribosome biogenesis</keyword>
<keyword evidence="11" id="KW-1185">Reference proteome</keyword>
<reference evidence="10 11" key="1">
    <citation type="submission" date="2017-10" db="EMBL/GenBank/DDBJ databases">
        <title>Comparative genomics in systemic dimorphic fungi from Ajellomycetaceae.</title>
        <authorList>
            <person name="Munoz J.F."/>
            <person name="Mcewen J.G."/>
            <person name="Clay O.K."/>
            <person name="Cuomo C.A."/>
        </authorList>
    </citation>
    <scope>NUCLEOTIDE SEQUENCE [LARGE SCALE GENOMIC DNA]</scope>
    <source>
        <strain evidence="10 11">UAMH5409</strain>
    </source>
</reference>
<dbReference type="Pfam" id="PF00400">
    <property type="entry name" value="WD40"/>
    <property type="match status" value="1"/>
</dbReference>
<evidence type="ECO:0000256" key="3">
    <source>
        <dbReference type="ARBA" id="ARBA00022552"/>
    </source>
</evidence>
<keyword evidence="7" id="KW-0539">Nucleus</keyword>
<accession>A0A2B7Y6B1</accession>
<evidence type="ECO:0000313" key="11">
    <source>
        <dbReference type="Proteomes" id="UP000223968"/>
    </source>
</evidence>
<evidence type="ECO:0000256" key="7">
    <source>
        <dbReference type="ARBA" id="ARBA00023242"/>
    </source>
</evidence>
<feature type="repeat" description="WD" evidence="8">
    <location>
        <begin position="397"/>
        <end position="438"/>
    </location>
</feature>
<organism evidence="10 11">
    <name type="scientific">Helicocarpus griseus UAMH5409</name>
    <dbReference type="NCBI Taxonomy" id="1447875"/>
    <lineage>
        <taxon>Eukaryota</taxon>
        <taxon>Fungi</taxon>
        <taxon>Dikarya</taxon>
        <taxon>Ascomycota</taxon>
        <taxon>Pezizomycotina</taxon>
        <taxon>Eurotiomycetes</taxon>
        <taxon>Eurotiomycetidae</taxon>
        <taxon>Onygenales</taxon>
        <taxon>Ajellomycetaceae</taxon>
        <taxon>Helicocarpus</taxon>
    </lineage>
</organism>
<sequence length="1003" mass="109601">MPAKNSPARLADKRPLAVDDAKTHKISPEQSRTKRRRIGRNSTGNEKVDVPTPTKQSIAAGEQKQKNTPTIESGKKEKHGRKENASQPDDTALAVVNGVSASQSTPITKRQKGKTSEDVQSSNKSDKSSQWAVSRAAGGRFSDIDTIVTPDEKHFILFSNTSARIFSVATSSSVRTLEIRQDMKRITSCKPSAVDADHLYMSTLTGSILKWNWVTGEQVETWDAARRTFAIDVCAVSKSQDSPDEDIVFTMSGAGSGKTEVSMHVKGETGSWESRVIREISTPVNELKVAADGKVIIVIADERLFVGYTAKLRLDSLDTIKYTWLEVRLPISVTCSDVRERALPAQPSKSSAPTSKIVDLVLGERGGAILIYHDILNSLLRSENKSETGSDLVTNRLHWHRSAVKTVKWSRDGNYIISGGSESVIVLYQLDTGRKQFLPHLASHVCSVVVSPTGKLYAVRLGDNSAMILSTSDLRPIASVSGLHLPSEADDAERKPSQATKKNKSAVEKSSILPALLHPIQSEHLLAAVSLAPARFQDTPTSASSLQTFNVLTSQHVSRQALARTNVSVVNAGPQGLELTTPDVKHLGITPDGEWLSTVDEWMQYPQDVTVLHPTSIAPGMVKREIFLKFWRWNESTKEWELSTRIDAPHFNTSLGSTRVLDLAASPAGSAFATVGEDAVVRVWSPNARYRSGQIVKDNHDEALQNWRPIRSIQLEKFALGSESVTSKAATLTFSDDGSVLAACWTGQNGSRLIYLINPKTGEICHARDNLYMGAPRGVRFLDRYMVILSDQLVVWDTVADSVRLVMLMEDDTTYSLKNQPKILTVNRKSQTFAVAFTYFKRKAAVKPKEQQRKPRHQLTVFDIKSLRPLLQANPDHACRALLPDLRSGEYVLIDAAAQIQRIGSGEMRQLAPQITVDAASSSLVQTGLENIFGAHGSLGRTLPGAGSALPATRQIAHGQNAASNEAGNLTDIFDLGPSFVLPGVDALFEDVVKHFNANAVPV</sequence>
<feature type="region of interest" description="Disordered" evidence="9">
    <location>
        <begin position="1"/>
        <end position="135"/>
    </location>
</feature>
<evidence type="ECO:0000256" key="5">
    <source>
        <dbReference type="ARBA" id="ARBA00022737"/>
    </source>
</evidence>
<dbReference type="SUPFAM" id="SSF82171">
    <property type="entry name" value="DPP6 N-terminal domain-like"/>
    <property type="match status" value="1"/>
</dbReference>
<dbReference type="GO" id="GO:2000234">
    <property type="term" value="P:positive regulation of rRNA processing"/>
    <property type="evidence" value="ECO:0007669"/>
    <property type="project" value="TreeGrafter"/>
</dbReference>
<dbReference type="GO" id="GO:0003723">
    <property type="term" value="F:RNA binding"/>
    <property type="evidence" value="ECO:0007669"/>
    <property type="project" value="InterPro"/>
</dbReference>
<dbReference type="Gene3D" id="2.130.10.10">
    <property type="entry name" value="YVTN repeat-like/Quinoprotein amine dehydrogenase"/>
    <property type="match status" value="2"/>
</dbReference>
<feature type="compositionally biased region" description="Polar residues" evidence="9">
    <location>
        <begin position="118"/>
        <end position="132"/>
    </location>
</feature>
<dbReference type="InterPro" id="IPR036322">
    <property type="entry name" value="WD40_repeat_dom_sf"/>
</dbReference>
<dbReference type="Pfam" id="PF23869">
    <property type="entry name" value="Beta-prop_WDR75_1st"/>
    <property type="match status" value="1"/>
</dbReference>
<feature type="compositionally biased region" description="Basic and acidic residues" evidence="9">
    <location>
        <begin position="10"/>
        <end position="27"/>
    </location>
</feature>
<dbReference type="SUPFAM" id="SSF50978">
    <property type="entry name" value="WD40 repeat-like"/>
    <property type="match status" value="1"/>
</dbReference>
<keyword evidence="3" id="KW-0698">rRNA processing</keyword>
<dbReference type="PANTHER" id="PTHR44215">
    <property type="entry name" value="WD REPEAT-CONTAINING PROTEIN 75"/>
    <property type="match status" value="1"/>
</dbReference>
<evidence type="ECO:0000256" key="9">
    <source>
        <dbReference type="SAM" id="MobiDB-lite"/>
    </source>
</evidence>
<dbReference type="PROSITE" id="PS50294">
    <property type="entry name" value="WD_REPEATS_REGION"/>
    <property type="match status" value="1"/>
</dbReference>
<keyword evidence="6" id="KW-0804">Transcription</keyword>
<evidence type="ECO:0000256" key="4">
    <source>
        <dbReference type="ARBA" id="ARBA00022574"/>
    </source>
</evidence>
<dbReference type="PROSITE" id="PS50082">
    <property type="entry name" value="WD_REPEATS_2"/>
    <property type="match status" value="1"/>
</dbReference>